<evidence type="ECO:0000259" key="9">
    <source>
        <dbReference type="PROSITE" id="PS51755"/>
    </source>
</evidence>
<dbReference type="GO" id="GO:0005829">
    <property type="term" value="C:cytosol"/>
    <property type="evidence" value="ECO:0007669"/>
    <property type="project" value="TreeGrafter"/>
</dbReference>
<dbReference type="PROSITE" id="PS51755">
    <property type="entry name" value="OMPR_PHOB"/>
    <property type="match status" value="1"/>
</dbReference>
<evidence type="ECO:0000313" key="11">
    <source>
        <dbReference type="Proteomes" id="UP000249260"/>
    </source>
</evidence>
<dbReference type="Pfam" id="PF00072">
    <property type="entry name" value="Response_reg"/>
    <property type="match status" value="1"/>
</dbReference>
<dbReference type="GO" id="GO:0032993">
    <property type="term" value="C:protein-DNA complex"/>
    <property type="evidence" value="ECO:0007669"/>
    <property type="project" value="TreeGrafter"/>
</dbReference>
<dbReference type="Gene3D" id="3.40.50.2300">
    <property type="match status" value="1"/>
</dbReference>
<dbReference type="InterPro" id="IPR036388">
    <property type="entry name" value="WH-like_DNA-bd_sf"/>
</dbReference>
<evidence type="ECO:0000259" key="8">
    <source>
        <dbReference type="PROSITE" id="PS50110"/>
    </source>
</evidence>
<dbReference type="Gene3D" id="1.10.10.10">
    <property type="entry name" value="Winged helix-like DNA-binding domain superfamily/Winged helix DNA-binding domain"/>
    <property type="match status" value="1"/>
</dbReference>
<name>A0A328U5H2_9BACL</name>
<proteinExistence type="predicted"/>
<dbReference type="CDD" id="cd00383">
    <property type="entry name" value="trans_reg_C"/>
    <property type="match status" value="1"/>
</dbReference>
<dbReference type="OrthoDB" id="2641503at2"/>
<dbReference type="PROSITE" id="PS50110">
    <property type="entry name" value="RESPONSE_REGULATORY"/>
    <property type="match status" value="1"/>
</dbReference>
<dbReference type="GO" id="GO:0000976">
    <property type="term" value="F:transcription cis-regulatory region binding"/>
    <property type="evidence" value="ECO:0007669"/>
    <property type="project" value="TreeGrafter"/>
</dbReference>
<dbReference type="PANTHER" id="PTHR48111:SF40">
    <property type="entry name" value="PHOSPHATE REGULON TRANSCRIPTIONAL REGULATORY PROTEIN PHOB"/>
    <property type="match status" value="1"/>
</dbReference>
<gene>
    <name evidence="10" type="ORF">DL346_02160</name>
</gene>
<keyword evidence="3" id="KW-0805">Transcription regulation</keyword>
<accession>A0A328U5H2</accession>
<sequence length="229" mass="26504">MNVLLIEDETVLRDMIAMYLTEEGHSVQRVISGMEGIQAIRKSDPDIAIIDCLLPDINGIELCKEIRQFSFLPIIMISMNTDVSNRIEALLNGVNDYLCKPFSMKELSARMIAQLRAAQEGASHYQNRQSETVDDFISVDRYFRTIRMNGHVIETTFTEFEIMQLFNRYPGRVFSREEIITYLRGSHTLVSERSIDVHVTKLRNKIEKDPKNPKFIKTVWGIGYKYSNK</sequence>
<dbReference type="InterPro" id="IPR011006">
    <property type="entry name" value="CheY-like_superfamily"/>
</dbReference>
<dbReference type="SUPFAM" id="SSF52172">
    <property type="entry name" value="CheY-like"/>
    <property type="match status" value="1"/>
</dbReference>
<comment type="caution">
    <text evidence="10">The sequence shown here is derived from an EMBL/GenBank/DDBJ whole genome shotgun (WGS) entry which is preliminary data.</text>
</comment>
<dbReference type="SMART" id="SM00448">
    <property type="entry name" value="REC"/>
    <property type="match status" value="1"/>
</dbReference>
<organism evidence="10 11">
    <name type="scientific">Paenibacillus montanisoli</name>
    <dbReference type="NCBI Taxonomy" id="2081970"/>
    <lineage>
        <taxon>Bacteria</taxon>
        <taxon>Bacillati</taxon>
        <taxon>Bacillota</taxon>
        <taxon>Bacilli</taxon>
        <taxon>Bacillales</taxon>
        <taxon>Paenibacillaceae</taxon>
        <taxon>Paenibacillus</taxon>
    </lineage>
</organism>
<evidence type="ECO:0000256" key="1">
    <source>
        <dbReference type="ARBA" id="ARBA00022553"/>
    </source>
</evidence>
<dbReference type="GO" id="GO:0006355">
    <property type="term" value="P:regulation of DNA-templated transcription"/>
    <property type="evidence" value="ECO:0007669"/>
    <property type="project" value="InterPro"/>
</dbReference>
<dbReference type="InterPro" id="IPR039420">
    <property type="entry name" value="WalR-like"/>
</dbReference>
<keyword evidence="2" id="KW-0902">Two-component regulatory system</keyword>
<evidence type="ECO:0000256" key="4">
    <source>
        <dbReference type="ARBA" id="ARBA00023125"/>
    </source>
</evidence>
<keyword evidence="4 7" id="KW-0238">DNA-binding</keyword>
<protein>
    <submittedName>
        <fullName evidence="10">DNA-binding response regulator</fullName>
    </submittedName>
</protein>
<evidence type="ECO:0000256" key="6">
    <source>
        <dbReference type="PROSITE-ProRule" id="PRU00169"/>
    </source>
</evidence>
<keyword evidence="5" id="KW-0804">Transcription</keyword>
<evidence type="ECO:0000256" key="7">
    <source>
        <dbReference type="PROSITE-ProRule" id="PRU01091"/>
    </source>
</evidence>
<keyword evidence="1 6" id="KW-0597">Phosphoprotein</keyword>
<feature type="modified residue" description="4-aspartylphosphate" evidence="6">
    <location>
        <position position="51"/>
    </location>
</feature>
<reference evidence="10 11" key="1">
    <citation type="submission" date="2018-06" db="EMBL/GenBank/DDBJ databases">
        <title>Paenibacillus montanisoli sp. nov., isolated from mountain area soil.</title>
        <authorList>
            <person name="Wu M."/>
        </authorList>
    </citation>
    <scope>NUCLEOTIDE SEQUENCE [LARGE SCALE GENOMIC DNA]</scope>
    <source>
        <strain evidence="10 11">RA17</strain>
    </source>
</reference>
<evidence type="ECO:0000256" key="2">
    <source>
        <dbReference type="ARBA" id="ARBA00023012"/>
    </source>
</evidence>
<dbReference type="RefSeq" id="WP_112880446.1">
    <property type="nucleotide sequence ID" value="NZ_QLUW01000001.1"/>
</dbReference>
<feature type="domain" description="Response regulatory" evidence="8">
    <location>
        <begin position="2"/>
        <end position="115"/>
    </location>
</feature>
<feature type="DNA-binding region" description="OmpR/PhoB-type" evidence="7">
    <location>
        <begin position="128"/>
        <end position="228"/>
    </location>
</feature>
<dbReference type="AlphaFoldDB" id="A0A328U5H2"/>
<dbReference type="EMBL" id="QLUW01000001">
    <property type="protein sequence ID" value="RAP77322.1"/>
    <property type="molecule type" value="Genomic_DNA"/>
</dbReference>
<evidence type="ECO:0000256" key="3">
    <source>
        <dbReference type="ARBA" id="ARBA00023015"/>
    </source>
</evidence>
<keyword evidence="11" id="KW-1185">Reference proteome</keyword>
<dbReference type="InterPro" id="IPR001789">
    <property type="entry name" value="Sig_transdc_resp-reg_receiver"/>
</dbReference>
<evidence type="ECO:0000313" key="10">
    <source>
        <dbReference type="EMBL" id="RAP77322.1"/>
    </source>
</evidence>
<dbReference type="GO" id="GO:0000156">
    <property type="term" value="F:phosphorelay response regulator activity"/>
    <property type="evidence" value="ECO:0007669"/>
    <property type="project" value="TreeGrafter"/>
</dbReference>
<dbReference type="SMART" id="SM00862">
    <property type="entry name" value="Trans_reg_C"/>
    <property type="match status" value="1"/>
</dbReference>
<evidence type="ECO:0000256" key="5">
    <source>
        <dbReference type="ARBA" id="ARBA00023163"/>
    </source>
</evidence>
<feature type="domain" description="OmpR/PhoB-type" evidence="9">
    <location>
        <begin position="128"/>
        <end position="228"/>
    </location>
</feature>
<dbReference type="InterPro" id="IPR001867">
    <property type="entry name" value="OmpR/PhoB-type_DNA-bd"/>
</dbReference>
<dbReference type="Pfam" id="PF00486">
    <property type="entry name" value="Trans_reg_C"/>
    <property type="match status" value="1"/>
</dbReference>
<dbReference type="Proteomes" id="UP000249260">
    <property type="component" value="Unassembled WGS sequence"/>
</dbReference>
<dbReference type="PANTHER" id="PTHR48111">
    <property type="entry name" value="REGULATOR OF RPOS"/>
    <property type="match status" value="1"/>
</dbReference>